<sequence length="749" mass="81271">MADPAGGVPQQLLPHMHLVSSYRYPLMTNLSHETAVEYLISAPKVVRELQPVHWMFLDGPPDGTVMLVWQPLNHLGTNFASDGYVWADAEQVYSTEIRGYNLELYLQRCGYHPPNEPIATHCRKRYRLTPTKNPNANVLPCDPSLWIIHYSKTPASDQLPANRIHVTPQMQNILAQRRFLQSQGQLVRKEFMLHDRNSWPTINLPPQVGQQNFAQQGAPYANPLLGRQQAGPFYQPQQGQNLPGPQTKPSRSNRAAAAAAAMANAAAGDYSLEEEEVSTGDMLDTITPRDISKMRYRHHHEWMDEIFGSPYTVKQIMPVDLGLGRKGELESLTSEFFDAPTGPSLAQKELTAPRSTGKMEAGKAEEFTNSVNRRVAEVAADIEKMKQKHAKRLEKMKKITALKEAELALRDAYMDPDDVGDEFWRVEGHLDTAAREESPQVDYSDNRPKLKVADIVSNLEKTLGKSIVPITEVSCIEKGGLQERVVPSEPASTLTAGDVDMGDDAISLPNKFQETPDSSQHQQPLAINSTGPGPVPITDPTARQTEAEKVTALLPSVTTQASSTSGTSLAAEPSKPDASGDIEMGGVGVENPPTTAMDQETSEWVIVNKEENAAPQDSSITVATAATEGNDQPLTSAESAAAAATAATRLTTTIAATGPDTPASGIQGLTPAANTDLGESSVLETSNFDDAAEFSNIDSAGDALAAYSEQNDELGLGDLDNSAFGEAFHASEAERVQQQDNDDENDEIS</sequence>
<feature type="domain" description="SWI/SNF and RSC complexes subunit Ssr4 N-terminal" evidence="2">
    <location>
        <begin position="3"/>
        <end position="215"/>
    </location>
</feature>
<dbReference type="EMBL" id="LGRN01000020">
    <property type="protein sequence ID" value="OJD18994.1"/>
    <property type="molecule type" value="Genomic_DNA"/>
</dbReference>
<evidence type="ECO:0000256" key="1">
    <source>
        <dbReference type="SAM" id="MobiDB-lite"/>
    </source>
</evidence>
<name>A0A1J9PSW1_9EURO</name>
<evidence type="ECO:0000313" key="4">
    <source>
        <dbReference type="EMBL" id="OJD18994.1"/>
    </source>
</evidence>
<protein>
    <recommendedName>
        <fullName evidence="6">DUF1750-domain-containing protein</fullName>
    </recommendedName>
</protein>
<comment type="caution">
    <text evidence="4">The sequence shown here is derived from an EMBL/GenBank/DDBJ whole genome shotgun (WGS) entry which is preliminary data.</text>
</comment>
<accession>A0A1J9PSW1</accession>
<feature type="compositionally biased region" description="Low complexity" evidence="1">
    <location>
        <begin position="235"/>
        <end position="245"/>
    </location>
</feature>
<organism evidence="4 5">
    <name type="scientific">Emergomyces pasteurianus Ep9510</name>
    <dbReference type="NCBI Taxonomy" id="1447872"/>
    <lineage>
        <taxon>Eukaryota</taxon>
        <taxon>Fungi</taxon>
        <taxon>Dikarya</taxon>
        <taxon>Ascomycota</taxon>
        <taxon>Pezizomycotina</taxon>
        <taxon>Eurotiomycetes</taxon>
        <taxon>Eurotiomycetidae</taxon>
        <taxon>Onygenales</taxon>
        <taxon>Ajellomycetaceae</taxon>
        <taxon>Emergomyces</taxon>
    </lineage>
</organism>
<feature type="compositionally biased region" description="Acidic residues" evidence="1">
    <location>
        <begin position="740"/>
        <end position="749"/>
    </location>
</feature>
<reference evidence="4 5" key="1">
    <citation type="submission" date="2015-07" db="EMBL/GenBank/DDBJ databases">
        <title>Emmonsia species relationships and genome sequence.</title>
        <authorList>
            <consortium name="The Broad Institute Genomics Platform"/>
            <person name="Cuomo C.A."/>
            <person name="Munoz J.F."/>
            <person name="Imamovic A."/>
            <person name="Priest M.E."/>
            <person name="Young S."/>
            <person name="Clay O.K."/>
            <person name="McEwen J.G."/>
        </authorList>
    </citation>
    <scope>NUCLEOTIDE SEQUENCE [LARGE SCALE GENOMIC DNA]</scope>
    <source>
        <strain evidence="4 5">UAMH 9510</strain>
    </source>
</reference>
<evidence type="ECO:0008006" key="6">
    <source>
        <dbReference type="Google" id="ProtNLM"/>
    </source>
</evidence>
<keyword evidence="5" id="KW-1185">Reference proteome</keyword>
<dbReference type="VEuPathDB" id="FungiDB:AJ78_01022"/>
<feature type="domain" description="SWI/SNF and RSC complexes subunit Ssr4 C-terminal" evidence="3">
    <location>
        <begin position="273"/>
        <end position="734"/>
    </location>
</feature>
<dbReference type="InterPro" id="IPR046464">
    <property type="entry name" value="SWI-SNF_Ssr4_C"/>
</dbReference>
<dbReference type="STRING" id="1447872.A0A1J9PSW1"/>
<feature type="region of interest" description="Disordered" evidence="1">
    <location>
        <begin position="714"/>
        <end position="749"/>
    </location>
</feature>
<evidence type="ECO:0000259" key="2">
    <source>
        <dbReference type="Pfam" id="PF08549"/>
    </source>
</evidence>
<dbReference type="InterPro" id="IPR013859">
    <property type="entry name" value="Ssr4_N"/>
</dbReference>
<proteinExistence type="predicted"/>
<evidence type="ECO:0000259" key="3">
    <source>
        <dbReference type="Pfam" id="PF20497"/>
    </source>
</evidence>
<gene>
    <name evidence="4" type="ORF">AJ78_01022</name>
</gene>
<feature type="region of interest" description="Disordered" evidence="1">
    <location>
        <begin position="487"/>
        <end position="595"/>
    </location>
</feature>
<feature type="compositionally biased region" description="Polar residues" evidence="1">
    <location>
        <begin position="510"/>
        <end position="531"/>
    </location>
</feature>
<evidence type="ECO:0000313" key="5">
    <source>
        <dbReference type="Proteomes" id="UP000182235"/>
    </source>
</evidence>
<dbReference type="Pfam" id="PF08549">
    <property type="entry name" value="SWI-SNF_Ssr4_N"/>
    <property type="match status" value="1"/>
</dbReference>
<dbReference type="OrthoDB" id="5321006at2759"/>
<feature type="region of interest" description="Disordered" evidence="1">
    <location>
        <begin position="222"/>
        <end position="254"/>
    </location>
</feature>
<dbReference type="AlphaFoldDB" id="A0A1J9PSW1"/>
<feature type="compositionally biased region" description="Polar residues" evidence="1">
    <location>
        <begin position="556"/>
        <end position="568"/>
    </location>
</feature>
<dbReference type="GO" id="GO:0006338">
    <property type="term" value="P:chromatin remodeling"/>
    <property type="evidence" value="ECO:0007669"/>
    <property type="project" value="InterPro"/>
</dbReference>
<dbReference type="Pfam" id="PF20497">
    <property type="entry name" value="SWI-SNF_Ssr4_C"/>
    <property type="match status" value="1"/>
</dbReference>
<dbReference type="Proteomes" id="UP000182235">
    <property type="component" value="Unassembled WGS sequence"/>
</dbReference>